<dbReference type="InterPro" id="IPR011990">
    <property type="entry name" value="TPR-like_helical_dom_sf"/>
</dbReference>
<dbReference type="AlphaFoldDB" id="A0A919ALX6"/>
<dbReference type="NCBIfam" id="TIGR03142">
    <property type="entry name" value="cytochro_ccmI"/>
    <property type="match status" value="1"/>
</dbReference>
<sequence>MIWGVLAVLSLVFIAAVLLPPRMRRRTQSSLTLYKDQLRELESDLSNGLIDKDQAHSARLEIERRILRLDAAVAENTSSQSSSRAGIMLYGALTAVGIAGSLWIYLQTGSHDAPAAPAPVIALSDQPIQEGGPTLREAIAQVKARLRDNPDDTRGWEVLAISARAAADLHTVEQAYGRLMELEPEEPQWAVQRLETMLVMASGSWHPALRLALDGVVKAHGDHPAAYFYMGQFYKDTGNTAGAIQVWSDLLERTDAQSGLARTLQNELAQLKGEDIAQAPSGLPQVSEADREAVMAMSPEDQQAFIASMIDRLATRLAENPDDVRGWEMLSRAYVQVGKRDEAIAALTDALDTVSTQYKPDLERLLDKLRSNEDFIN</sequence>
<dbReference type="EMBL" id="BNCI01000001">
    <property type="protein sequence ID" value="GHF14367.1"/>
    <property type="molecule type" value="Genomic_DNA"/>
</dbReference>
<keyword evidence="3" id="KW-0472">Membrane</keyword>
<dbReference type="Proteomes" id="UP000630923">
    <property type="component" value="Unassembled WGS sequence"/>
</dbReference>
<evidence type="ECO:0000313" key="5">
    <source>
        <dbReference type="Proteomes" id="UP000630923"/>
    </source>
</evidence>
<evidence type="ECO:0000256" key="2">
    <source>
        <dbReference type="ARBA" id="ARBA00022748"/>
    </source>
</evidence>
<comment type="caution">
    <text evidence="4">The sequence shown here is derived from an EMBL/GenBank/DDBJ whole genome shotgun (WGS) entry which is preliminary data.</text>
</comment>
<dbReference type="InterPro" id="IPR017560">
    <property type="entry name" value="Cyt_c_biogenesis_CcmI"/>
</dbReference>
<dbReference type="PANTHER" id="PTHR47870">
    <property type="entry name" value="CYTOCHROME C-TYPE BIOGENESIS PROTEIN CCMH"/>
    <property type="match status" value="1"/>
</dbReference>
<dbReference type="SUPFAM" id="SSF48452">
    <property type="entry name" value="TPR-like"/>
    <property type="match status" value="1"/>
</dbReference>
<keyword evidence="3" id="KW-1133">Transmembrane helix</keyword>
<proteinExistence type="predicted"/>
<keyword evidence="2" id="KW-0201">Cytochrome c-type biogenesis</keyword>
<feature type="transmembrane region" description="Helical" evidence="3">
    <location>
        <begin position="87"/>
        <end position="106"/>
    </location>
</feature>
<keyword evidence="5" id="KW-1185">Reference proteome</keyword>
<reference evidence="4" key="2">
    <citation type="submission" date="2020-09" db="EMBL/GenBank/DDBJ databases">
        <authorList>
            <person name="Sun Q."/>
            <person name="Kim S."/>
        </authorList>
    </citation>
    <scope>NUCLEOTIDE SEQUENCE</scope>
    <source>
        <strain evidence="4">KCTC 42590</strain>
    </source>
</reference>
<keyword evidence="3" id="KW-0812">Transmembrane</keyword>
<name>A0A919ALX6_9PROT</name>
<protein>
    <submittedName>
        <fullName evidence="4">C-type cytochrome biogenesis protein CcmI</fullName>
    </submittedName>
</protein>
<dbReference type="RefSeq" id="WP_191250024.1">
    <property type="nucleotide sequence ID" value="NZ_BNCI01000001.1"/>
</dbReference>
<organism evidence="4 5">
    <name type="scientific">Kordiimonas sediminis</name>
    <dbReference type="NCBI Taxonomy" id="1735581"/>
    <lineage>
        <taxon>Bacteria</taxon>
        <taxon>Pseudomonadati</taxon>
        <taxon>Pseudomonadota</taxon>
        <taxon>Alphaproteobacteria</taxon>
        <taxon>Kordiimonadales</taxon>
        <taxon>Kordiimonadaceae</taxon>
        <taxon>Kordiimonas</taxon>
    </lineage>
</organism>
<reference evidence="4" key="1">
    <citation type="journal article" date="2014" name="Int. J. Syst. Evol. Microbiol.">
        <title>Complete genome sequence of Corynebacterium casei LMG S-19264T (=DSM 44701T), isolated from a smear-ripened cheese.</title>
        <authorList>
            <consortium name="US DOE Joint Genome Institute (JGI-PGF)"/>
            <person name="Walter F."/>
            <person name="Albersmeier A."/>
            <person name="Kalinowski J."/>
            <person name="Ruckert C."/>
        </authorList>
    </citation>
    <scope>NUCLEOTIDE SEQUENCE</scope>
    <source>
        <strain evidence="4">KCTC 42590</strain>
    </source>
</reference>
<dbReference type="Gene3D" id="1.25.40.10">
    <property type="entry name" value="Tetratricopeptide repeat domain"/>
    <property type="match status" value="2"/>
</dbReference>
<comment type="subcellular location">
    <subcellularLocation>
        <location evidence="1">Cell envelope</location>
    </subcellularLocation>
</comment>
<dbReference type="GO" id="GO:0005886">
    <property type="term" value="C:plasma membrane"/>
    <property type="evidence" value="ECO:0007669"/>
    <property type="project" value="TreeGrafter"/>
</dbReference>
<accession>A0A919ALX6</accession>
<evidence type="ECO:0000256" key="1">
    <source>
        <dbReference type="ARBA" id="ARBA00004196"/>
    </source>
</evidence>
<evidence type="ECO:0000256" key="3">
    <source>
        <dbReference type="SAM" id="Phobius"/>
    </source>
</evidence>
<dbReference type="PANTHER" id="PTHR47870:SF1">
    <property type="entry name" value="CYTOCHROME C-TYPE BIOGENESIS PROTEIN CCMH"/>
    <property type="match status" value="1"/>
</dbReference>
<gene>
    <name evidence="4" type="ORF">GCM10017044_05570</name>
</gene>
<dbReference type="GO" id="GO:0017004">
    <property type="term" value="P:cytochrome complex assembly"/>
    <property type="evidence" value="ECO:0007669"/>
    <property type="project" value="UniProtKB-KW"/>
</dbReference>
<dbReference type="InterPro" id="IPR051263">
    <property type="entry name" value="C-type_cytochrome_biogenesis"/>
</dbReference>
<dbReference type="GO" id="GO:0030313">
    <property type="term" value="C:cell envelope"/>
    <property type="evidence" value="ECO:0007669"/>
    <property type="project" value="UniProtKB-SubCell"/>
</dbReference>
<evidence type="ECO:0000313" key="4">
    <source>
        <dbReference type="EMBL" id="GHF14367.1"/>
    </source>
</evidence>